<evidence type="ECO:0000313" key="2">
    <source>
        <dbReference type="EMBL" id="MBS2550863.1"/>
    </source>
</evidence>
<proteinExistence type="predicted"/>
<feature type="compositionally biased region" description="Acidic residues" evidence="1">
    <location>
        <begin position="143"/>
        <end position="157"/>
    </location>
</feature>
<dbReference type="RefSeq" id="WP_212014526.1">
    <property type="nucleotide sequence ID" value="NZ_JAAFYZ010000117.1"/>
</dbReference>
<evidence type="ECO:0000256" key="1">
    <source>
        <dbReference type="SAM" id="MobiDB-lite"/>
    </source>
</evidence>
<sequence length="233" mass="24063">MPTAAETANSKPINYRLDLGTGWTRIRLDEHAEADVNAFLDTVFAAVPADAAEAGRGLIAGRLGTQIMAGRAKGGIDFYIPTPGGGPVPALTVMASEVKIPSAAVPEPADVVARVAASNPTARTGVIAGMPAVRIDRSAGIDPDTEDLDDEEDDGDDAPPPRPRHIEYVVPVAGDPDHRWLSLALTGQAGPGGDEATVDAAITKFDAAVAELAWTKPEAEADSEPGSEAEPEV</sequence>
<feature type="region of interest" description="Disordered" evidence="1">
    <location>
        <begin position="134"/>
        <end position="165"/>
    </location>
</feature>
<evidence type="ECO:0000313" key="3">
    <source>
        <dbReference type="Proteomes" id="UP000730482"/>
    </source>
</evidence>
<accession>A0ABS5KXS7</accession>
<dbReference type="Proteomes" id="UP000730482">
    <property type="component" value="Unassembled WGS sequence"/>
</dbReference>
<organism evidence="2 3">
    <name type="scientific">Catenulispora pinistramenti</name>
    <dbReference type="NCBI Taxonomy" id="2705254"/>
    <lineage>
        <taxon>Bacteria</taxon>
        <taxon>Bacillati</taxon>
        <taxon>Actinomycetota</taxon>
        <taxon>Actinomycetes</taxon>
        <taxon>Catenulisporales</taxon>
        <taxon>Catenulisporaceae</taxon>
        <taxon>Catenulispora</taxon>
    </lineage>
</organism>
<name>A0ABS5KXS7_9ACTN</name>
<reference evidence="2 3" key="1">
    <citation type="submission" date="2020-02" db="EMBL/GenBank/DDBJ databases">
        <title>Acidophilic actinobacteria isolated from forest soil.</title>
        <authorList>
            <person name="Golinska P."/>
        </authorList>
    </citation>
    <scope>NUCLEOTIDE SEQUENCE [LARGE SCALE GENOMIC DNA]</scope>
    <source>
        <strain evidence="2 3">NL8</strain>
    </source>
</reference>
<keyword evidence="3" id="KW-1185">Reference proteome</keyword>
<comment type="caution">
    <text evidence="2">The sequence shown here is derived from an EMBL/GenBank/DDBJ whole genome shotgun (WGS) entry which is preliminary data.</text>
</comment>
<gene>
    <name evidence="2" type="ORF">KGQ19_28720</name>
</gene>
<protein>
    <submittedName>
        <fullName evidence="2">Uncharacterized protein</fullName>
    </submittedName>
</protein>
<dbReference type="EMBL" id="JAAFYZ010000117">
    <property type="protein sequence ID" value="MBS2550863.1"/>
    <property type="molecule type" value="Genomic_DNA"/>
</dbReference>